<dbReference type="PANTHER" id="PTHR46390:SF1">
    <property type="entry name" value="MANNOSE-1-PHOSPHATE GUANYLYLTRANSFERASE"/>
    <property type="match status" value="1"/>
</dbReference>
<evidence type="ECO:0000259" key="9">
    <source>
        <dbReference type="Pfam" id="PF00483"/>
    </source>
</evidence>
<dbReference type="InterPro" id="IPR006375">
    <property type="entry name" value="Man1P_GuaTrfase/Man6P_Isoase"/>
</dbReference>
<dbReference type="PANTHER" id="PTHR46390">
    <property type="entry name" value="MANNOSE-1-PHOSPHATE GUANYLYLTRANSFERASE"/>
    <property type="match status" value="1"/>
</dbReference>
<evidence type="ECO:0000256" key="6">
    <source>
        <dbReference type="ARBA" id="ARBA00023134"/>
    </source>
</evidence>
<evidence type="ECO:0000256" key="3">
    <source>
        <dbReference type="ARBA" id="ARBA00022679"/>
    </source>
</evidence>
<proteinExistence type="inferred from homology"/>
<evidence type="ECO:0000256" key="4">
    <source>
        <dbReference type="ARBA" id="ARBA00022695"/>
    </source>
</evidence>
<dbReference type="GO" id="GO:0005525">
    <property type="term" value="F:GTP binding"/>
    <property type="evidence" value="ECO:0007669"/>
    <property type="project" value="UniProtKB-KW"/>
</dbReference>
<keyword evidence="3 12" id="KW-0808">Transferase</keyword>
<sequence length="481" mass="53592">MTHNTKEIQTVLLSGGSGQRLWPLSRSQYPKQLLTLCGDDALIIGTAKRVQGNGFSDPIIICNEDHRFLIASMFQQAEISYQDLVLEPLGRNTAPAAAIAALQALKKTDKEDACVLLLPSDHVIPDIENFQKTIHNGYDAAMSGHIVTFGIHPTHPETGYGYIEADTTTEVLSTLKVKRFTEKPDIERAKAFVKDGNYFWNSGIFLFSANSLIAELEKHAPEILSSCKDALNKACPDLDFLRLDKAAYENCPSDSIDYAIMEKTDKVVTLPVQFKEWSDIGSWNALWDWHSKDENENVTIGDVILKDTSGSYIHSEKGVLTSVLGVDNMVIVNTGDAVLVAERGKSQEVKKIVNELATAKREEHLFHQTVYRPWGHYRTLAKGGQYLVKEIEVSPKSALSTQYHHHRAEHWVVVEGTAEVLRGDEELTVHENESIFIPLGAIHKLTNSGTTPLRLIEIQSGSYLSEDDIVRIDDHYGRANS</sequence>
<reference evidence="12 13" key="1">
    <citation type="submission" date="2016-07" db="EMBL/GenBank/DDBJ databases">
        <authorList>
            <person name="Lefevre C.T."/>
        </authorList>
    </citation>
    <scope>NUCLEOTIDE SEQUENCE [LARGE SCALE GENOMIC DNA]</scope>
    <source>
        <strain evidence="12">PR1</strain>
    </source>
</reference>
<comment type="similarity">
    <text evidence="1 8">Belongs to the mannose-6-phosphate isomerase type 2 family.</text>
</comment>
<feature type="domain" description="Mannose-6-phosphate isomerase type II C-terminal" evidence="10">
    <location>
        <begin position="360"/>
        <end position="474"/>
    </location>
</feature>
<dbReference type="InterPro" id="IPR054566">
    <property type="entry name" value="ManC/GMP-like_b-helix"/>
</dbReference>
<evidence type="ECO:0000313" key="12">
    <source>
        <dbReference type="EMBL" id="SCA56288.1"/>
    </source>
</evidence>
<dbReference type="InterPro" id="IPR014710">
    <property type="entry name" value="RmlC-like_jellyroll"/>
</dbReference>
<organism evidence="12 13">
    <name type="scientific">Candidatus Terasakiella magnetica</name>
    <dbReference type="NCBI Taxonomy" id="1867952"/>
    <lineage>
        <taxon>Bacteria</taxon>
        <taxon>Pseudomonadati</taxon>
        <taxon>Pseudomonadota</taxon>
        <taxon>Alphaproteobacteria</taxon>
        <taxon>Rhodospirillales</taxon>
        <taxon>Terasakiellaceae</taxon>
        <taxon>Terasakiella</taxon>
    </lineage>
</organism>
<keyword evidence="4 12" id="KW-0548">Nucleotidyltransferase</keyword>
<dbReference type="Proteomes" id="UP000231658">
    <property type="component" value="Unassembled WGS sequence"/>
</dbReference>
<dbReference type="SUPFAM" id="SSF51182">
    <property type="entry name" value="RmlC-like cupins"/>
    <property type="match status" value="1"/>
</dbReference>
<dbReference type="InterPro" id="IPR029044">
    <property type="entry name" value="Nucleotide-diphossugar_trans"/>
</dbReference>
<dbReference type="STRING" id="1867952.MTBPR1_20136"/>
<dbReference type="CDD" id="cd02509">
    <property type="entry name" value="GDP-M1P_Guanylyltransferase"/>
    <property type="match status" value="1"/>
</dbReference>
<evidence type="ECO:0000313" key="13">
    <source>
        <dbReference type="Proteomes" id="UP000231658"/>
    </source>
</evidence>
<dbReference type="SUPFAM" id="SSF53448">
    <property type="entry name" value="Nucleotide-diphospho-sugar transferases"/>
    <property type="match status" value="1"/>
</dbReference>
<dbReference type="EMBL" id="FLYE01000012">
    <property type="protein sequence ID" value="SCA56288.1"/>
    <property type="molecule type" value="Genomic_DNA"/>
</dbReference>
<dbReference type="OrthoDB" id="9806359at2"/>
<evidence type="ECO:0000256" key="2">
    <source>
        <dbReference type="ARBA" id="ARBA00012387"/>
    </source>
</evidence>
<dbReference type="CDD" id="cd02213">
    <property type="entry name" value="cupin_PMI_typeII_C"/>
    <property type="match status" value="1"/>
</dbReference>
<dbReference type="GO" id="GO:0000271">
    <property type="term" value="P:polysaccharide biosynthetic process"/>
    <property type="evidence" value="ECO:0007669"/>
    <property type="project" value="InterPro"/>
</dbReference>
<name>A0A1C3RGB1_9PROT</name>
<evidence type="ECO:0000259" key="10">
    <source>
        <dbReference type="Pfam" id="PF01050"/>
    </source>
</evidence>
<gene>
    <name evidence="12" type="primary">cpsB</name>
    <name evidence="12" type="ORF">MTBPR1_20136</name>
</gene>
<dbReference type="FunFam" id="3.90.550.10:FF:000046">
    <property type="entry name" value="Mannose-1-phosphate guanylyltransferase (GDP)"/>
    <property type="match status" value="1"/>
</dbReference>
<dbReference type="AlphaFoldDB" id="A0A1C3RGB1"/>
<evidence type="ECO:0000256" key="7">
    <source>
        <dbReference type="ARBA" id="ARBA00047343"/>
    </source>
</evidence>
<dbReference type="FunFam" id="2.60.120.10:FF:000032">
    <property type="entry name" value="Mannose-1-phosphate guanylyltransferase/mannose-6-phosphate isomerase"/>
    <property type="match status" value="1"/>
</dbReference>
<feature type="domain" description="MannoseP isomerase/GMP-like beta-helix" evidence="11">
    <location>
        <begin position="301"/>
        <end position="356"/>
    </location>
</feature>
<feature type="domain" description="Nucleotidyl transferase" evidence="9">
    <location>
        <begin position="10"/>
        <end position="295"/>
    </location>
</feature>
<dbReference type="Pfam" id="PF22640">
    <property type="entry name" value="ManC_GMP_beta-helix"/>
    <property type="match status" value="1"/>
</dbReference>
<dbReference type="InterPro" id="IPR001538">
    <property type="entry name" value="Man6P_isomerase-2_C"/>
</dbReference>
<protein>
    <recommendedName>
        <fullName evidence="2">mannose-1-phosphate guanylyltransferase</fullName>
        <ecNumber evidence="2">2.7.7.13</ecNumber>
    </recommendedName>
</protein>
<dbReference type="Gene3D" id="2.60.120.10">
    <property type="entry name" value="Jelly Rolls"/>
    <property type="match status" value="1"/>
</dbReference>
<dbReference type="InterPro" id="IPR011051">
    <property type="entry name" value="RmlC_Cupin_sf"/>
</dbReference>
<dbReference type="EC" id="2.7.7.13" evidence="2"/>
<evidence type="ECO:0000256" key="5">
    <source>
        <dbReference type="ARBA" id="ARBA00022741"/>
    </source>
</evidence>
<dbReference type="InterPro" id="IPR051161">
    <property type="entry name" value="Mannose-6P_isomerase_type2"/>
</dbReference>
<dbReference type="Pfam" id="PF01050">
    <property type="entry name" value="MannoseP_isomer"/>
    <property type="match status" value="1"/>
</dbReference>
<keyword evidence="6" id="KW-0342">GTP-binding</keyword>
<dbReference type="Pfam" id="PF00483">
    <property type="entry name" value="NTP_transferase"/>
    <property type="match status" value="1"/>
</dbReference>
<accession>A0A1C3RGB1</accession>
<comment type="catalytic activity">
    <reaction evidence="7">
        <text>alpha-D-mannose 1-phosphate + GTP + H(+) = GDP-alpha-D-mannose + diphosphate</text>
        <dbReference type="Rhea" id="RHEA:15229"/>
        <dbReference type="ChEBI" id="CHEBI:15378"/>
        <dbReference type="ChEBI" id="CHEBI:33019"/>
        <dbReference type="ChEBI" id="CHEBI:37565"/>
        <dbReference type="ChEBI" id="CHEBI:57527"/>
        <dbReference type="ChEBI" id="CHEBI:58409"/>
        <dbReference type="EC" id="2.7.7.13"/>
    </reaction>
</comment>
<dbReference type="GO" id="GO:0004475">
    <property type="term" value="F:mannose-1-phosphate guanylyltransferase (GTP) activity"/>
    <property type="evidence" value="ECO:0007669"/>
    <property type="project" value="UniProtKB-EC"/>
</dbReference>
<keyword evidence="13" id="KW-1185">Reference proteome</keyword>
<dbReference type="NCBIfam" id="TIGR01479">
    <property type="entry name" value="GMP_PMI"/>
    <property type="match status" value="1"/>
</dbReference>
<evidence type="ECO:0000256" key="1">
    <source>
        <dbReference type="ARBA" id="ARBA00006115"/>
    </source>
</evidence>
<evidence type="ECO:0000256" key="8">
    <source>
        <dbReference type="RuleBase" id="RU004190"/>
    </source>
</evidence>
<dbReference type="GO" id="GO:0009298">
    <property type="term" value="P:GDP-mannose biosynthetic process"/>
    <property type="evidence" value="ECO:0007669"/>
    <property type="project" value="TreeGrafter"/>
</dbReference>
<dbReference type="InterPro" id="IPR005835">
    <property type="entry name" value="NTP_transferase_dom"/>
</dbReference>
<dbReference type="RefSeq" id="WP_083222966.1">
    <property type="nucleotide sequence ID" value="NZ_FLYE01000012.1"/>
</dbReference>
<evidence type="ECO:0000259" key="11">
    <source>
        <dbReference type="Pfam" id="PF22640"/>
    </source>
</evidence>
<keyword evidence="5" id="KW-0547">Nucleotide-binding</keyword>
<dbReference type="InterPro" id="IPR049577">
    <property type="entry name" value="GMPP_N"/>
</dbReference>
<dbReference type="Gene3D" id="3.90.550.10">
    <property type="entry name" value="Spore Coat Polysaccharide Biosynthesis Protein SpsA, Chain A"/>
    <property type="match status" value="1"/>
</dbReference>